<feature type="transmembrane region" description="Helical" evidence="47">
    <location>
        <begin position="14"/>
        <end position="33"/>
    </location>
</feature>
<keyword evidence="15 46" id="KW-0408">Iron</keyword>
<comment type="catalytic activity">
    <reaction evidence="34">
        <text>7alpha-hydroxycholesterol + reduced [NADPH--hemoprotein reductase] + O2 = (24S)-7alpha-dihydroxycholesterol + oxidized [NADPH--hemoprotein reductase] + H2O + H(+)</text>
        <dbReference type="Rhea" id="RHEA:46380"/>
        <dbReference type="Rhea" id="RHEA-COMP:11964"/>
        <dbReference type="Rhea" id="RHEA-COMP:11965"/>
        <dbReference type="ChEBI" id="CHEBI:15377"/>
        <dbReference type="ChEBI" id="CHEBI:15378"/>
        <dbReference type="ChEBI" id="CHEBI:15379"/>
        <dbReference type="ChEBI" id="CHEBI:17500"/>
        <dbReference type="ChEBI" id="CHEBI:37640"/>
        <dbReference type="ChEBI" id="CHEBI:57618"/>
        <dbReference type="ChEBI" id="CHEBI:58210"/>
    </reaction>
    <physiologicalReaction direction="left-to-right" evidence="34">
        <dbReference type="Rhea" id="RHEA:46381"/>
    </physiologicalReaction>
</comment>
<comment type="catalytic activity">
    <reaction evidence="32">
        <text>testosterone + reduced [NADPH--hemoprotein reductase] + O2 = 6beta,17beta-dihydroxyandrost-4-en-3-one + oxidized [NADPH--hemoprotein reductase] + H2O + H(+)</text>
        <dbReference type="Rhea" id="RHEA:46296"/>
        <dbReference type="Rhea" id="RHEA-COMP:11964"/>
        <dbReference type="Rhea" id="RHEA-COMP:11965"/>
        <dbReference type="ChEBI" id="CHEBI:15377"/>
        <dbReference type="ChEBI" id="CHEBI:15378"/>
        <dbReference type="ChEBI" id="CHEBI:15379"/>
        <dbReference type="ChEBI" id="CHEBI:17347"/>
        <dbReference type="ChEBI" id="CHEBI:34477"/>
        <dbReference type="ChEBI" id="CHEBI:57618"/>
        <dbReference type="ChEBI" id="CHEBI:58210"/>
    </reaction>
    <physiologicalReaction direction="left-to-right" evidence="32">
        <dbReference type="Rhea" id="RHEA:46297"/>
    </physiologicalReaction>
</comment>
<keyword evidence="9 47" id="KW-0812">Transmembrane</keyword>
<evidence type="ECO:0000256" key="43">
    <source>
        <dbReference type="ARBA" id="ARBA00077287"/>
    </source>
</evidence>
<evidence type="ECO:0000256" key="24">
    <source>
        <dbReference type="ARBA" id="ARBA00034110"/>
    </source>
</evidence>
<evidence type="ECO:0000313" key="48">
    <source>
        <dbReference type="EMBL" id="KAK7907139.1"/>
    </source>
</evidence>
<evidence type="ECO:0000256" key="36">
    <source>
        <dbReference type="ARBA" id="ARBA00051763"/>
    </source>
</evidence>
<keyword evidence="16" id="KW-0770">Synapse</keyword>
<evidence type="ECO:0000256" key="37">
    <source>
        <dbReference type="ARBA" id="ARBA00051817"/>
    </source>
</evidence>
<comment type="subcellular location">
    <subcellularLocation>
        <location evidence="3">Cell projection</location>
        <location evidence="3">Dendrite</location>
    </subcellularLocation>
    <subcellularLocation>
        <location evidence="4">Endoplasmic reticulum membrane</location>
        <topology evidence="4">Single-pass membrane protein</topology>
    </subcellularLocation>
    <subcellularLocation>
        <location evidence="2">Microsome membrane</location>
        <topology evidence="2">Single-pass membrane protein</topology>
    </subcellularLocation>
    <subcellularLocation>
        <location evidence="24">Postsynapse</location>
    </subcellularLocation>
    <subcellularLocation>
        <location evidence="23">Presynapse</location>
    </subcellularLocation>
</comment>
<dbReference type="AlphaFoldDB" id="A0AAW0P142"/>
<dbReference type="Proteomes" id="UP001460270">
    <property type="component" value="Unassembled WGS sequence"/>
</dbReference>
<comment type="caution">
    <text evidence="48">The sequence shown here is derived from an EMBL/GenBank/DDBJ whole genome shotgun (WGS) entry which is preliminary data.</text>
</comment>
<evidence type="ECO:0000256" key="29">
    <source>
        <dbReference type="ARBA" id="ARBA00050696"/>
    </source>
</evidence>
<evidence type="ECO:0000313" key="49">
    <source>
        <dbReference type="Proteomes" id="UP001460270"/>
    </source>
</evidence>
<dbReference type="PROSITE" id="PS00086">
    <property type="entry name" value="CYTOCHROME_P450"/>
    <property type="match status" value="1"/>
</dbReference>
<dbReference type="InterPro" id="IPR002401">
    <property type="entry name" value="Cyt_P450_E_grp-I"/>
</dbReference>
<comment type="catalytic activity">
    <reaction evidence="33">
        <text>4beta-hydroxycholesterol + reduced [NADPH--hemoprotein reductase] + O2 = 4beta,24S-dihydroxycholesterol + oxidized [NADPH--hemoprotein reductase] + H2O + H(+)</text>
        <dbReference type="Rhea" id="RHEA:46392"/>
        <dbReference type="Rhea" id="RHEA-COMP:11964"/>
        <dbReference type="Rhea" id="RHEA-COMP:11965"/>
        <dbReference type="ChEBI" id="CHEBI:15377"/>
        <dbReference type="ChEBI" id="CHEBI:15378"/>
        <dbReference type="ChEBI" id="CHEBI:15379"/>
        <dbReference type="ChEBI" id="CHEBI:57618"/>
        <dbReference type="ChEBI" id="CHEBI:58210"/>
        <dbReference type="ChEBI" id="CHEBI:85778"/>
        <dbReference type="ChEBI" id="CHEBI:86087"/>
    </reaction>
    <physiologicalReaction direction="left-to-right" evidence="33">
        <dbReference type="Rhea" id="RHEA:46393"/>
    </physiologicalReaction>
</comment>
<evidence type="ECO:0000256" key="44">
    <source>
        <dbReference type="ARBA" id="ARBA00079170"/>
    </source>
</evidence>
<evidence type="ECO:0000256" key="11">
    <source>
        <dbReference type="ARBA" id="ARBA00022824"/>
    </source>
</evidence>
<evidence type="ECO:0000256" key="1">
    <source>
        <dbReference type="ARBA" id="ARBA00001971"/>
    </source>
</evidence>
<dbReference type="PRINTS" id="PR00385">
    <property type="entry name" value="P450"/>
</dbReference>
<evidence type="ECO:0000256" key="30">
    <source>
        <dbReference type="ARBA" id="ARBA00050991"/>
    </source>
</evidence>
<evidence type="ECO:0000256" key="17">
    <source>
        <dbReference type="ARBA" id="ARBA00023033"/>
    </source>
</evidence>
<keyword evidence="20" id="KW-1207">Sterol metabolism</keyword>
<comment type="catalytic activity">
    <reaction evidence="38">
        <text>progesterone + reduced [NADPH--hemoprotein reductase] + O2 = 17alpha-hydroxyprogesterone + oxidized [NADPH--hemoprotein reductase] + H2O + H(+)</text>
        <dbReference type="Rhea" id="RHEA:46308"/>
        <dbReference type="Rhea" id="RHEA-COMP:11964"/>
        <dbReference type="Rhea" id="RHEA-COMP:11965"/>
        <dbReference type="ChEBI" id="CHEBI:15377"/>
        <dbReference type="ChEBI" id="CHEBI:15378"/>
        <dbReference type="ChEBI" id="CHEBI:15379"/>
        <dbReference type="ChEBI" id="CHEBI:17026"/>
        <dbReference type="ChEBI" id="CHEBI:17252"/>
        <dbReference type="ChEBI" id="CHEBI:57618"/>
        <dbReference type="ChEBI" id="CHEBI:58210"/>
    </reaction>
    <physiologicalReaction direction="left-to-right" evidence="38">
        <dbReference type="Rhea" id="RHEA:46309"/>
    </physiologicalReaction>
</comment>
<evidence type="ECO:0000256" key="32">
    <source>
        <dbReference type="ARBA" id="ARBA00051503"/>
    </source>
</evidence>
<comment type="catalytic activity">
    <reaction evidence="35">
        <text>cholestanol + reduced [NADPH--hemoprotein reductase] + O2 = (24S)-hydroxycholestanol + oxidized [NADPH--hemoprotein reductase] + H2O + H(+)</text>
        <dbReference type="Rhea" id="RHEA:53808"/>
        <dbReference type="Rhea" id="RHEA-COMP:11964"/>
        <dbReference type="Rhea" id="RHEA-COMP:11965"/>
        <dbReference type="ChEBI" id="CHEBI:15377"/>
        <dbReference type="ChEBI" id="CHEBI:15378"/>
        <dbReference type="ChEBI" id="CHEBI:15379"/>
        <dbReference type="ChEBI" id="CHEBI:57618"/>
        <dbReference type="ChEBI" id="CHEBI:58210"/>
        <dbReference type="ChEBI" id="CHEBI:86570"/>
        <dbReference type="ChEBI" id="CHEBI:137687"/>
    </reaction>
    <physiologicalReaction direction="left-to-right" evidence="35">
        <dbReference type="Rhea" id="RHEA:53809"/>
    </physiologicalReaction>
</comment>
<evidence type="ECO:0000256" key="21">
    <source>
        <dbReference type="ARBA" id="ARBA00023221"/>
    </source>
</evidence>
<dbReference type="InterPro" id="IPR017972">
    <property type="entry name" value="Cyt_P450_CS"/>
</dbReference>
<feature type="transmembrane region" description="Helical" evidence="47">
    <location>
        <begin position="470"/>
        <end position="492"/>
    </location>
</feature>
<gene>
    <name evidence="48" type="ORF">WMY93_015751</name>
</gene>
<accession>A0AAW0P142</accession>
<evidence type="ECO:0000256" key="14">
    <source>
        <dbReference type="ARBA" id="ARBA00023002"/>
    </source>
</evidence>
<keyword evidence="11" id="KW-0256">Endoplasmic reticulum</keyword>
<dbReference type="GO" id="GO:0005789">
    <property type="term" value="C:endoplasmic reticulum membrane"/>
    <property type="evidence" value="ECO:0007669"/>
    <property type="project" value="UniProtKB-SubCell"/>
</dbReference>
<evidence type="ECO:0000256" key="13">
    <source>
        <dbReference type="ARBA" id="ARBA00022989"/>
    </source>
</evidence>
<evidence type="ECO:0000256" key="35">
    <source>
        <dbReference type="ARBA" id="ARBA00051748"/>
    </source>
</evidence>
<dbReference type="SUPFAM" id="SSF48264">
    <property type="entry name" value="Cytochrome P450"/>
    <property type="match status" value="2"/>
</dbReference>
<keyword evidence="14" id="KW-0560">Oxidoreductase</keyword>
<dbReference type="CDD" id="cd20613">
    <property type="entry name" value="CYP46A1-like"/>
    <property type="match status" value="2"/>
</dbReference>
<evidence type="ECO:0000256" key="20">
    <source>
        <dbReference type="ARBA" id="ARBA00023166"/>
    </source>
</evidence>
<keyword evidence="8 46" id="KW-0349">Heme</keyword>
<dbReference type="GO" id="GO:0006707">
    <property type="term" value="P:cholesterol catabolic process"/>
    <property type="evidence" value="ECO:0007669"/>
    <property type="project" value="InterPro"/>
</dbReference>
<evidence type="ECO:0000256" key="6">
    <source>
        <dbReference type="ARBA" id="ARBA00010617"/>
    </source>
</evidence>
<evidence type="ECO:0000256" key="8">
    <source>
        <dbReference type="ARBA" id="ARBA00022617"/>
    </source>
</evidence>
<evidence type="ECO:0000256" key="39">
    <source>
        <dbReference type="ARBA" id="ARBA00052870"/>
    </source>
</evidence>
<evidence type="ECO:0000256" key="23">
    <source>
        <dbReference type="ARBA" id="ARBA00034106"/>
    </source>
</evidence>
<evidence type="ECO:0000256" key="31">
    <source>
        <dbReference type="ARBA" id="ARBA00051188"/>
    </source>
</evidence>
<dbReference type="GO" id="GO:0005506">
    <property type="term" value="F:iron ion binding"/>
    <property type="evidence" value="ECO:0007669"/>
    <property type="project" value="InterPro"/>
</dbReference>
<comment type="catalytic activity">
    <reaction evidence="29">
        <text>7-dehydrocholesterol + reduced [NADPH--hemoprotein reductase] + O2 = cholesta-5,7-dien-3beta,25-diol + oxidized [NADPH--hemoprotein reductase] + H2O + H(+)</text>
        <dbReference type="Rhea" id="RHEA:53240"/>
        <dbReference type="Rhea" id="RHEA-COMP:11964"/>
        <dbReference type="Rhea" id="RHEA-COMP:11965"/>
        <dbReference type="ChEBI" id="CHEBI:15377"/>
        <dbReference type="ChEBI" id="CHEBI:15378"/>
        <dbReference type="ChEBI" id="CHEBI:15379"/>
        <dbReference type="ChEBI" id="CHEBI:17759"/>
        <dbReference type="ChEBI" id="CHEBI:57618"/>
        <dbReference type="ChEBI" id="CHEBI:58210"/>
        <dbReference type="ChEBI" id="CHEBI:137057"/>
    </reaction>
    <physiologicalReaction direction="left-to-right" evidence="29">
        <dbReference type="Rhea" id="RHEA:53241"/>
    </physiologicalReaction>
</comment>
<evidence type="ECO:0000256" key="15">
    <source>
        <dbReference type="ARBA" id="ARBA00023004"/>
    </source>
</evidence>
<dbReference type="InterPro" id="IPR036396">
    <property type="entry name" value="Cyt_P450_sf"/>
</dbReference>
<evidence type="ECO:0000256" key="47">
    <source>
        <dbReference type="SAM" id="Phobius"/>
    </source>
</evidence>
<dbReference type="InterPro" id="IPR039983">
    <property type="entry name" value="CYP46A1"/>
</dbReference>
<comment type="catalytic activity">
    <reaction evidence="26">
        <text>desmosterol + reduced [NADPH--hemoprotein reductase] + O2 = (24Z),26-hydroxydesmosterol + oxidized [NADPH--hemoprotein reductase] + H2O + H(+)</text>
        <dbReference type="Rhea" id="RHEA:53236"/>
        <dbReference type="Rhea" id="RHEA-COMP:11964"/>
        <dbReference type="Rhea" id="RHEA-COMP:11965"/>
        <dbReference type="ChEBI" id="CHEBI:15377"/>
        <dbReference type="ChEBI" id="CHEBI:15378"/>
        <dbReference type="ChEBI" id="CHEBI:15379"/>
        <dbReference type="ChEBI" id="CHEBI:17737"/>
        <dbReference type="ChEBI" id="CHEBI:57618"/>
        <dbReference type="ChEBI" id="CHEBI:58210"/>
        <dbReference type="ChEBI" id="CHEBI:137053"/>
    </reaction>
    <physiologicalReaction direction="left-to-right" evidence="26">
        <dbReference type="Rhea" id="RHEA:53237"/>
    </physiologicalReaction>
</comment>
<dbReference type="GO" id="GO:0098794">
    <property type="term" value="C:postsynapse"/>
    <property type="evidence" value="ECO:0007669"/>
    <property type="project" value="UniProtKB-SubCell"/>
</dbReference>
<evidence type="ECO:0000256" key="10">
    <source>
        <dbReference type="ARBA" id="ARBA00022723"/>
    </source>
</evidence>
<dbReference type="GO" id="GO:0020037">
    <property type="term" value="F:heme binding"/>
    <property type="evidence" value="ECO:0007669"/>
    <property type="project" value="InterPro"/>
</dbReference>
<evidence type="ECO:0000256" key="25">
    <source>
        <dbReference type="ARBA" id="ARBA00049645"/>
    </source>
</evidence>
<comment type="similarity">
    <text evidence="6">Belongs to the cytochrome P450 family.</text>
</comment>
<evidence type="ECO:0000256" key="2">
    <source>
        <dbReference type="ARBA" id="ARBA00004111"/>
    </source>
</evidence>
<evidence type="ECO:0000256" key="33">
    <source>
        <dbReference type="ARBA" id="ARBA00051527"/>
    </source>
</evidence>
<comment type="pathway">
    <text evidence="5">Lipid metabolism; C21-steroid hormone metabolism.</text>
</comment>
<dbReference type="Gene3D" id="1.10.630.10">
    <property type="entry name" value="Cytochrome P450"/>
    <property type="match status" value="2"/>
</dbReference>
<dbReference type="InterPro" id="IPR001128">
    <property type="entry name" value="Cyt_P450"/>
</dbReference>
<comment type="catalytic activity">
    <reaction evidence="27">
        <text>testosterone + reduced [NADPH--hemoprotein reductase] + O2 = 2-hydroxytestosterone + oxidized [NADPH--hemoprotein reductase] + H2O + H(+)</text>
        <dbReference type="Rhea" id="RHEA:46300"/>
        <dbReference type="Rhea" id="RHEA-COMP:11964"/>
        <dbReference type="Rhea" id="RHEA-COMP:11965"/>
        <dbReference type="ChEBI" id="CHEBI:15377"/>
        <dbReference type="ChEBI" id="CHEBI:15378"/>
        <dbReference type="ChEBI" id="CHEBI:15379"/>
        <dbReference type="ChEBI" id="CHEBI:17347"/>
        <dbReference type="ChEBI" id="CHEBI:57618"/>
        <dbReference type="ChEBI" id="CHEBI:58210"/>
        <dbReference type="ChEBI" id="CHEBI:86013"/>
    </reaction>
    <physiologicalReaction direction="left-to-right" evidence="27">
        <dbReference type="Rhea" id="RHEA:46301"/>
    </physiologicalReaction>
</comment>
<keyword evidence="19 47" id="KW-0472">Membrane</keyword>
<dbReference type="Pfam" id="PF00067">
    <property type="entry name" value="p450"/>
    <property type="match status" value="3"/>
</dbReference>
<evidence type="ECO:0000256" key="16">
    <source>
        <dbReference type="ARBA" id="ARBA00023018"/>
    </source>
</evidence>
<comment type="catalytic activity">
    <reaction evidence="37">
        <text>7-dehydrocholesterol + reduced [NADPH--hemoprotein reductase] + O2 = cholesta-5,7-dien-3beta,24S-diol + oxidized [NADPH--hemoprotein reductase] + H2O + H(+)</text>
        <dbReference type="Rhea" id="RHEA:53244"/>
        <dbReference type="Rhea" id="RHEA-COMP:11964"/>
        <dbReference type="Rhea" id="RHEA-COMP:11965"/>
        <dbReference type="ChEBI" id="CHEBI:15377"/>
        <dbReference type="ChEBI" id="CHEBI:15378"/>
        <dbReference type="ChEBI" id="CHEBI:15379"/>
        <dbReference type="ChEBI" id="CHEBI:17759"/>
        <dbReference type="ChEBI" id="CHEBI:57618"/>
        <dbReference type="ChEBI" id="CHEBI:58210"/>
        <dbReference type="ChEBI" id="CHEBI:137061"/>
    </reaction>
    <physiologicalReaction direction="left-to-right" evidence="37">
        <dbReference type="Rhea" id="RHEA:53245"/>
    </physiologicalReaction>
</comment>
<evidence type="ECO:0000256" key="9">
    <source>
        <dbReference type="ARBA" id="ARBA00022692"/>
    </source>
</evidence>
<evidence type="ECO:0000256" key="19">
    <source>
        <dbReference type="ARBA" id="ARBA00023136"/>
    </source>
</evidence>
<dbReference type="EMBL" id="JBBPFD010000011">
    <property type="protein sequence ID" value="KAK7907139.1"/>
    <property type="molecule type" value="Genomic_DNA"/>
</dbReference>
<evidence type="ECO:0000256" key="18">
    <source>
        <dbReference type="ARBA" id="ARBA00023098"/>
    </source>
</evidence>
<dbReference type="GO" id="GO:0030425">
    <property type="term" value="C:dendrite"/>
    <property type="evidence" value="ECO:0007669"/>
    <property type="project" value="UniProtKB-SubCell"/>
</dbReference>
<comment type="catalytic activity">
    <reaction evidence="39">
        <text>desmosterol + reduced [NADPH--hemoprotein reductase] + O2 = (24S)-25-epoxycholesterol + oxidized [NADPH--hemoprotein reductase] + H2O + H(+)</text>
        <dbReference type="Rhea" id="RHEA:53232"/>
        <dbReference type="Rhea" id="RHEA-COMP:11964"/>
        <dbReference type="Rhea" id="RHEA-COMP:11965"/>
        <dbReference type="ChEBI" id="CHEBI:15377"/>
        <dbReference type="ChEBI" id="CHEBI:15378"/>
        <dbReference type="ChEBI" id="CHEBI:15379"/>
        <dbReference type="ChEBI" id="CHEBI:17737"/>
        <dbReference type="ChEBI" id="CHEBI:41633"/>
        <dbReference type="ChEBI" id="CHEBI:57618"/>
        <dbReference type="ChEBI" id="CHEBI:58210"/>
    </reaction>
    <physiologicalReaction direction="left-to-right" evidence="39">
        <dbReference type="Rhea" id="RHEA:53233"/>
    </physiologicalReaction>
</comment>
<comment type="catalytic activity">
    <reaction evidence="36">
        <text>(24S)-hydroxycholesterol + reduced [NADPH--hemoprotein reductase] + O2 = (24S,25R)-24,26-dihydroxycholesterol + oxidized [NADPH--hemoprotein reductase] + H2O + H(+)</text>
        <dbReference type="Rhea" id="RHEA:46388"/>
        <dbReference type="Rhea" id="RHEA-COMP:11964"/>
        <dbReference type="Rhea" id="RHEA-COMP:11965"/>
        <dbReference type="ChEBI" id="CHEBI:15377"/>
        <dbReference type="ChEBI" id="CHEBI:15378"/>
        <dbReference type="ChEBI" id="CHEBI:15379"/>
        <dbReference type="ChEBI" id="CHEBI:34310"/>
        <dbReference type="ChEBI" id="CHEBI:57618"/>
        <dbReference type="ChEBI" id="CHEBI:58210"/>
        <dbReference type="ChEBI" id="CHEBI:86165"/>
    </reaction>
    <physiologicalReaction direction="left-to-right" evidence="36">
        <dbReference type="Rhea" id="RHEA:46389"/>
    </physiologicalReaction>
</comment>
<keyword evidence="17" id="KW-0503">Monooxygenase</keyword>
<proteinExistence type="inferred from homology"/>
<keyword evidence="10 46" id="KW-0479">Metal-binding</keyword>
<dbReference type="EC" id="1.14.14.25" evidence="41"/>
<reference evidence="49" key="1">
    <citation type="submission" date="2024-04" db="EMBL/GenBank/DDBJ databases">
        <title>Salinicola lusitanus LLJ914,a marine bacterium isolated from the Okinawa Trough.</title>
        <authorList>
            <person name="Li J."/>
        </authorList>
    </citation>
    <scope>NUCLEOTIDE SEQUENCE [LARGE SCALE GENOMIC DNA]</scope>
</reference>
<keyword evidence="13 47" id="KW-1133">Transmembrane helix</keyword>
<evidence type="ECO:0000256" key="26">
    <source>
        <dbReference type="ARBA" id="ARBA00050139"/>
    </source>
</evidence>
<keyword evidence="22" id="KW-0966">Cell projection</keyword>
<feature type="binding site" description="axial binding residue" evidence="46">
    <location>
        <position position="911"/>
    </location>
    <ligand>
        <name>heme</name>
        <dbReference type="ChEBI" id="CHEBI:30413"/>
    </ligand>
    <ligandPart>
        <name>Fe</name>
        <dbReference type="ChEBI" id="CHEBI:18248"/>
    </ligandPart>
</feature>
<comment type="pathway">
    <text evidence="25">Steroid metabolism; cholesterol degradation.</text>
</comment>
<keyword evidence="12" id="KW-0492">Microsome</keyword>
<comment type="catalytic activity">
    <reaction evidence="28">
        <text>(24S)-hydroxycholesterol + reduced [NADPH--hemoprotein reductase] + O2 = 24S,25-dihydroxycholesterol + oxidized [NADPH--hemoprotein reductase] + H2O + H(+)</text>
        <dbReference type="Rhea" id="RHEA:46384"/>
        <dbReference type="Rhea" id="RHEA-COMP:11964"/>
        <dbReference type="Rhea" id="RHEA-COMP:11965"/>
        <dbReference type="ChEBI" id="CHEBI:15377"/>
        <dbReference type="ChEBI" id="CHEBI:15378"/>
        <dbReference type="ChEBI" id="CHEBI:15379"/>
        <dbReference type="ChEBI" id="CHEBI:34310"/>
        <dbReference type="ChEBI" id="CHEBI:57618"/>
        <dbReference type="ChEBI" id="CHEBI:58210"/>
        <dbReference type="ChEBI" id="CHEBI:86074"/>
    </reaction>
    <physiologicalReaction direction="left-to-right" evidence="28">
        <dbReference type="Rhea" id="RHEA:46385"/>
    </physiologicalReaction>
</comment>
<keyword evidence="18" id="KW-0443">Lipid metabolism</keyword>
<keyword evidence="21" id="KW-0753">Steroid metabolism</keyword>
<dbReference type="PANTHER" id="PTHR24293:SF0">
    <property type="entry name" value="CYP46A1 PROTEIN-RELATED"/>
    <property type="match status" value="1"/>
</dbReference>
<sequence>MAILSALWSWLPHALLFSLCVFFVAFLGYCLYIKHLHFKYDHIPGPPRKSFLFGHSAYLVDVIKKDGVVHHKFLEWSETYGPVYRINILHHVLIGVSCPEATKEIIMSPKYPKDKFFYQRLFSVFGERCLGNGLVTVQNHEQWYKQRRIMDPAFSSLYLRGLTGTFNERAEKLMEQLSLEADNNTVATNHVIHFQYNPQNWPFISEVREACRLLRSTGAQWINARKTAMQNGEHVPKDILTQIIKSAGQEESMTKEDEECMLDNFVTFFMAGQETTANQLAFCVMELGRNPDILEKVKKEVDEVIGMKTEISYDDLGNLTYLSQVLKETLRLYPTASGTSRDLLEDMEIAGIHIPGGVICLLSTYASGRMEKFFKDPLKFDPDRFHPDAPKPYYCYFPFALGPRSCLGQNFAQMEAKVVMAKLLQRITQQSNAEVVRVQNNRERKERGREKERGRGSFFNMALLSAQWDWLPYVFPLSLCLIFVSFLGYCLYIKLVHLKYDHIPGPPRKSFLFGHAPILVEMMRKDELGYDKFLEWAEIYGPVYRINVLHKVILNIYCPETTKEVLMSPKYSKDRMFYRRLFSLFGQRFLGNGLVTVQNHEQWYKQRRIMDPAFSSLYLRGMTGTFNERAEKMMERLSEAADNNTVANMLNLFNCVTLDIIAKVAFGVDLDLLKYSSPFPKAIETCLKGMCHYVRDLTFKYKPQNWSFISDVREACSLLRSTGAEWINERKTAIQNREDVPKDILTQIIKSAGQEENMTKEDDEFMLDNFVTFFIAGQETTANQLAFCVMELGRHPDILEKVKKEVDEVIGMKREISYDDLGNLTYLSQVLKETLRLYPTAPGTSRELLEDMVIDGIHIPGGVTCIFSSYTAGRLEKFFKDPLKFDPDRFHPDAPKPYYCYYPFSLGPRSCLGQNFAQLEAKVVMAKLLQRFDFTLVPGQNFEFDRFKLWPHPFYALV</sequence>
<evidence type="ECO:0000256" key="4">
    <source>
        <dbReference type="ARBA" id="ARBA00004389"/>
    </source>
</evidence>
<evidence type="ECO:0000256" key="27">
    <source>
        <dbReference type="ARBA" id="ARBA00050344"/>
    </source>
</evidence>
<dbReference type="FunFam" id="1.10.630.10:FF:000031">
    <property type="entry name" value="cholesterol 24-hydroxylase isoform X2"/>
    <property type="match status" value="1"/>
</dbReference>
<comment type="catalytic activity">
    <reaction evidence="30">
        <text>cholesterol + reduced [NADPH--hemoprotein reductase] + O2 = (24S)-hydroxycholesterol + oxidized [NADPH--hemoprotein reductase] + H2O + H(+)</text>
        <dbReference type="Rhea" id="RHEA:22716"/>
        <dbReference type="Rhea" id="RHEA-COMP:11964"/>
        <dbReference type="Rhea" id="RHEA-COMP:11965"/>
        <dbReference type="ChEBI" id="CHEBI:15377"/>
        <dbReference type="ChEBI" id="CHEBI:15378"/>
        <dbReference type="ChEBI" id="CHEBI:15379"/>
        <dbReference type="ChEBI" id="CHEBI:16113"/>
        <dbReference type="ChEBI" id="CHEBI:34310"/>
        <dbReference type="ChEBI" id="CHEBI:57618"/>
        <dbReference type="ChEBI" id="CHEBI:58210"/>
        <dbReference type="EC" id="1.14.14.25"/>
    </reaction>
    <physiologicalReaction direction="left-to-right" evidence="30">
        <dbReference type="Rhea" id="RHEA:22717"/>
    </physiologicalReaction>
</comment>
<evidence type="ECO:0000256" key="7">
    <source>
        <dbReference type="ARBA" id="ARBA00022548"/>
    </source>
</evidence>
<dbReference type="GO" id="GO:0098793">
    <property type="term" value="C:presynapse"/>
    <property type="evidence" value="ECO:0007669"/>
    <property type="project" value="UniProtKB-SubCell"/>
</dbReference>
<dbReference type="PRINTS" id="PR00463">
    <property type="entry name" value="EP450I"/>
</dbReference>
<evidence type="ECO:0000256" key="42">
    <source>
        <dbReference type="ARBA" id="ARBA00068948"/>
    </source>
</evidence>
<evidence type="ECO:0000256" key="28">
    <source>
        <dbReference type="ARBA" id="ARBA00050430"/>
    </source>
</evidence>
<evidence type="ECO:0000256" key="22">
    <source>
        <dbReference type="ARBA" id="ARBA00023273"/>
    </source>
</evidence>
<dbReference type="GO" id="GO:0033781">
    <property type="term" value="F:cholesterol 24-hydroxylase activity"/>
    <property type="evidence" value="ECO:0007669"/>
    <property type="project" value="UniProtKB-EC"/>
</dbReference>
<evidence type="ECO:0000256" key="12">
    <source>
        <dbReference type="ARBA" id="ARBA00022848"/>
    </source>
</evidence>
<organism evidence="48 49">
    <name type="scientific">Mugilogobius chulae</name>
    <name type="common">yellowstripe goby</name>
    <dbReference type="NCBI Taxonomy" id="88201"/>
    <lineage>
        <taxon>Eukaryota</taxon>
        <taxon>Metazoa</taxon>
        <taxon>Chordata</taxon>
        <taxon>Craniata</taxon>
        <taxon>Vertebrata</taxon>
        <taxon>Euteleostomi</taxon>
        <taxon>Actinopterygii</taxon>
        <taxon>Neopterygii</taxon>
        <taxon>Teleostei</taxon>
        <taxon>Neoteleostei</taxon>
        <taxon>Acanthomorphata</taxon>
        <taxon>Gobiaria</taxon>
        <taxon>Gobiiformes</taxon>
        <taxon>Gobioidei</taxon>
        <taxon>Gobiidae</taxon>
        <taxon>Gobionellinae</taxon>
        <taxon>Mugilogobius</taxon>
    </lineage>
</organism>
<keyword evidence="7" id="KW-0153">Cholesterol metabolism</keyword>
<comment type="function">
    <text evidence="40">P450 monooxygenase that plays a major role in cholesterol homeostasis in the brain. Primarily catalyzes the hydroxylation (with S stereochemistry) at C-24 of cholesterol side chain, triggering cholesterol diffusion out of neurons and its further degradation. By promoting constant cholesterol elimination in neurons, may activate the mevalonate pathway and coordinate the synthesis of new cholesterol and nonsterol isoprenoids involved in synaptic activity and learning. Further hydroxylates cholesterol derivatives and hormone steroids on both the ring and side chain of these molecules, converting them into active oxysterols involved in lipid signaling and biosynthesis. Acts as an epoxidase converting cholesta-5,24-dien-3beta-ol/desmosterol into (24S),25-epoxycholesterol, an abundant lipid ligand of nuclear NR1H2 and NR1H3 receptors shown to promote neurogenesis in developing brain. May also catalyze the oxidative metabolism of xenobiotics, such as clotrimazole.</text>
</comment>
<comment type="catalytic activity">
    <reaction evidence="31">
        <text>testosterone + reduced [NADPH--hemoprotein reductase] + O2 = 16beta,17beta-dihydroxyandrost-4-en-3-one + oxidized [NADPH--hemoprotein reductase] + H2O + H(+)</text>
        <dbReference type="Rhea" id="RHEA:46304"/>
        <dbReference type="Rhea" id="RHEA-COMP:11964"/>
        <dbReference type="Rhea" id="RHEA-COMP:11965"/>
        <dbReference type="ChEBI" id="CHEBI:15377"/>
        <dbReference type="ChEBI" id="CHEBI:15378"/>
        <dbReference type="ChEBI" id="CHEBI:15379"/>
        <dbReference type="ChEBI" id="CHEBI:17347"/>
        <dbReference type="ChEBI" id="CHEBI:57618"/>
        <dbReference type="ChEBI" id="CHEBI:58210"/>
        <dbReference type="ChEBI" id="CHEBI:83027"/>
    </reaction>
    <physiologicalReaction direction="left-to-right" evidence="31">
        <dbReference type="Rhea" id="RHEA:46305"/>
    </physiologicalReaction>
</comment>
<evidence type="ECO:0000256" key="3">
    <source>
        <dbReference type="ARBA" id="ARBA00004279"/>
    </source>
</evidence>
<evidence type="ECO:0000256" key="34">
    <source>
        <dbReference type="ARBA" id="ARBA00051606"/>
    </source>
</evidence>
<evidence type="ECO:0000256" key="38">
    <source>
        <dbReference type="ARBA" id="ARBA00052074"/>
    </source>
</evidence>
<dbReference type="PANTHER" id="PTHR24293">
    <property type="entry name" value="CYTOCHROME P450 FAMILY 46 SUBFAMILY A"/>
    <property type="match status" value="1"/>
</dbReference>
<comment type="cofactor">
    <cofactor evidence="1 46">
        <name>heme</name>
        <dbReference type="ChEBI" id="CHEBI:30413"/>
    </cofactor>
</comment>
<keyword evidence="49" id="KW-1185">Reference proteome</keyword>
<name>A0AAW0P142_9GOBI</name>
<protein>
    <recommendedName>
        <fullName evidence="42">Cholesterol 24-hydroxylase</fullName>
        <ecNumber evidence="41">1.14.14.25</ecNumber>
    </recommendedName>
    <alternativeName>
        <fullName evidence="44">Cholesterol 24-monooxygenase</fullName>
    </alternativeName>
    <alternativeName>
        <fullName evidence="43">Cholesterol 24S-hydroxylase</fullName>
    </alternativeName>
    <alternativeName>
        <fullName evidence="45">Cytochrome P450 46A1</fullName>
    </alternativeName>
</protein>
<evidence type="ECO:0000256" key="46">
    <source>
        <dbReference type="PIRSR" id="PIRSR602401-1"/>
    </source>
</evidence>
<evidence type="ECO:0000256" key="40">
    <source>
        <dbReference type="ARBA" id="ARBA00054645"/>
    </source>
</evidence>
<evidence type="ECO:0000256" key="5">
    <source>
        <dbReference type="ARBA" id="ARBA00005108"/>
    </source>
</evidence>
<evidence type="ECO:0000256" key="41">
    <source>
        <dbReference type="ARBA" id="ARBA00066440"/>
    </source>
</evidence>
<evidence type="ECO:0000256" key="45">
    <source>
        <dbReference type="ARBA" id="ARBA00080170"/>
    </source>
</evidence>